<dbReference type="AlphaFoldDB" id="A0A6C0F9S4"/>
<organism evidence="1">
    <name type="scientific">viral metagenome</name>
    <dbReference type="NCBI Taxonomy" id="1070528"/>
    <lineage>
        <taxon>unclassified sequences</taxon>
        <taxon>metagenomes</taxon>
        <taxon>organismal metagenomes</taxon>
    </lineage>
</organism>
<protein>
    <submittedName>
        <fullName evidence="1">Uncharacterized protein</fullName>
    </submittedName>
</protein>
<reference evidence="1" key="1">
    <citation type="journal article" date="2020" name="Nature">
        <title>Giant virus diversity and host interactions through global metagenomics.</title>
        <authorList>
            <person name="Schulz F."/>
            <person name="Roux S."/>
            <person name="Paez-Espino D."/>
            <person name="Jungbluth S."/>
            <person name="Walsh D.A."/>
            <person name="Denef V.J."/>
            <person name="McMahon K.D."/>
            <person name="Konstantinidis K.T."/>
            <person name="Eloe-Fadrosh E.A."/>
            <person name="Kyrpides N.C."/>
            <person name="Woyke T."/>
        </authorList>
    </citation>
    <scope>NUCLEOTIDE SEQUENCE</scope>
    <source>
        <strain evidence="1">GVMAG-S-ERX556049-19</strain>
    </source>
</reference>
<sequence length="111" mass="12674">MTTKFESANYYQFSTSINTLLATGLYSAARITIYDDESGSVVHRSDNGVILENKEIIHLKKQDPYIDTNTNQTVDPYIQLVFTDSNLYILLDGATQLWYKLDGIPFAHRTF</sequence>
<name>A0A6C0F9S4_9ZZZZ</name>
<proteinExistence type="predicted"/>
<dbReference type="EMBL" id="MN738821">
    <property type="protein sequence ID" value="QHT37824.1"/>
    <property type="molecule type" value="Genomic_DNA"/>
</dbReference>
<evidence type="ECO:0000313" key="1">
    <source>
        <dbReference type="EMBL" id="QHT37824.1"/>
    </source>
</evidence>
<accession>A0A6C0F9S4</accession>